<evidence type="ECO:0000259" key="1">
    <source>
        <dbReference type="Pfam" id="PF18922"/>
    </source>
</evidence>
<dbReference type="RefSeq" id="WP_050486442.1">
    <property type="nucleotide sequence ID" value="NZ_CAAKNR010000156.1"/>
</dbReference>
<name>A0A515IYW7_BACOV</name>
<dbReference type="Pfam" id="PF18922">
    <property type="entry name" value="DUF5672"/>
    <property type="match status" value="1"/>
</dbReference>
<accession>A0A515IYW7</accession>
<evidence type="ECO:0000313" key="7">
    <source>
        <dbReference type="Proteomes" id="UP000460135"/>
    </source>
</evidence>
<organism evidence="3 6">
    <name type="scientific">Bacteroides ovatus</name>
    <dbReference type="NCBI Taxonomy" id="28116"/>
    <lineage>
        <taxon>Bacteria</taxon>
        <taxon>Pseudomonadati</taxon>
        <taxon>Bacteroidota</taxon>
        <taxon>Bacteroidia</taxon>
        <taxon>Bacteroidales</taxon>
        <taxon>Bacteroidaceae</taxon>
        <taxon>Bacteroides</taxon>
    </lineage>
</organism>
<protein>
    <recommendedName>
        <fullName evidence="1">DUF5672 domain-containing protein</fullName>
    </recommendedName>
</protein>
<reference evidence="6 7" key="3">
    <citation type="journal article" date="2019" name="Nat. Med.">
        <title>A library of human gut bacterial isolates paired with longitudinal multiomics data enables mechanistic microbiome research.</title>
        <authorList>
            <person name="Poyet M."/>
            <person name="Groussin M."/>
            <person name="Gibbons S.M."/>
            <person name="Avila-Pacheco J."/>
            <person name="Jiang X."/>
            <person name="Kearney S.M."/>
            <person name="Perrotta A.R."/>
            <person name="Berdy B."/>
            <person name="Zhao S."/>
            <person name="Lieberman T.D."/>
            <person name="Swanson P.K."/>
            <person name="Smith M."/>
            <person name="Roesemann S."/>
            <person name="Alexander J.E."/>
            <person name="Rich S.A."/>
            <person name="Livny J."/>
            <person name="Vlamakis H."/>
            <person name="Clish C."/>
            <person name="Bullock K."/>
            <person name="Deik A."/>
            <person name="Scott J."/>
            <person name="Pierce K.A."/>
            <person name="Xavier R.J."/>
            <person name="Alm E.J."/>
        </authorList>
    </citation>
    <scope>NUCLEOTIDE SEQUENCE [LARGE SCALE GENOMIC DNA]</scope>
    <source>
        <strain evidence="3 6">BIOML-A163</strain>
        <strain evidence="2 7">BIOML-A183</strain>
    </source>
</reference>
<feature type="domain" description="DUF5672" evidence="1">
    <location>
        <begin position="59"/>
        <end position="270"/>
    </location>
</feature>
<dbReference type="EMBL" id="VWLX01000025">
    <property type="protein sequence ID" value="KAA3799508.1"/>
    <property type="molecule type" value="Genomic_DNA"/>
</dbReference>
<dbReference type="Proteomes" id="UP000323717">
    <property type="component" value="Unassembled WGS sequence"/>
</dbReference>
<evidence type="ECO:0000313" key="4">
    <source>
        <dbReference type="EMBL" id="QDM12307.1"/>
    </source>
</evidence>
<dbReference type="Proteomes" id="UP000460135">
    <property type="component" value="Unassembled WGS sequence"/>
</dbReference>
<dbReference type="Proteomes" id="UP000318823">
    <property type="component" value="Chromosome"/>
</dbReference>
<evidence type="ECO:0000313" key="2">
    <source>
        <dbReference type="EMBL" id="KAA3799508.1"/>
    </source>
</evidence>
<dbReference type="EMBL" id="CP041395">
    <property type="protein sequence ID" value="QDM12307.1"/>
    <property type="molecule type" value="Genomic_DNA"/>
</dbReference>
<dbReference type="AlphaFoldDB" id="A0A515IYW7"/>
<reference evidence="4" key="2">
    <citation type="journal article" date="2018" name="Nature">
        <title>Human gut bacteria contain acquired interbacterial defence systems.</title>
        <authorList>
            <person name="Ross B.D."/>
            <person name="Verster A.J."/>
            <person name="Radey M.C."/>
            <person name="Schmidtke D.T."/>
            <person name="Pope C.E."/>
            <person name="Hoffman L.R."/>
            <person name="Hajjar A."/>
            <person name="Peterson S.B."/>
            <person name="Borenstein E."/>
            <person name="Mougous J."/>
        </authorList>
    </citation>
    <scope>NUCLEOTIDE SEQUENCE</scope>
    <source>
        <strain evidence="4">3725 D1 iv</strain>
    </source>
</reference>
<dbReference type="EMBL" id="VWLE01000081">
    <property type="protein sequence ID" value="KAA3952766.1"/>
    <property type="molecule type" value="Genomic_DNA"/>
</dbReference>
<dbReference type="InterPro" id="IPR043729">
    <property type="entry name" value="DUF5672"/>
</dbReference>
<reference evidence="4" key="4">
    <citation type="submission" date="2019-07" db="EMBL/GenBank/DDBJ databases">
        <authorList>
            <person name="Ross B.D."/>
            <person name="Verster A.J."/>
            <person name="Radey M.C."/>
            <person name="Schmidtke D.T."/>
            <person name="Pope C.E."/>
            <person name="Hoffman L.R."/>
            <person name="Hajjar A."/>
            <person name="Peterson S.B."/>
            <person name="Borenstein E."/>
            <person name="Mougous J.D."/>
        </authorList>
    </citation>
    <scope>NUCLEOTIDE SEQUENCE</scope>
    <source>
        <strain evidence="4">3725 D1 iv</strain>
    </source>
</reference>
<gene>
    <name evidence="4" type="ORF">DYI28_28385</name>
    <name evidence="3" type="ORF">F3D71_08175</name>
    <name evidence="2" type="ORF">F3F51_24475</name>
</gene>
<proteinExistence type="predicted"/>
<sequence>MKSCIVVIPVYKSAPKVTEVASFRQCIRVLKSFDLCLITYEELDLTVYMGIGKEYSKEISVKCFERHFFTSVEGYNKLCYNIDFYSAFRNYDYMLIYQLDAWVFRNELQMWCEKGYDYIGSPFFKNISSKGTNPLYSKEMVAVGNGGFSLRRIQYCIKLLERWKWLPYLTTRYLWKMYSTEEINGNRGKYYLLLLVLCKTCIKTLGFRNTLSYFIKSGRVNEDFYFSKWALHAWRVRANLPSCEEASYFSFEVNPSYLYDLNGKLPFGCHAFEKWESDIFWSKYIQVST</sequence>
<reference evidence="5" key="1">
    <citation type="journal article" date="2018" name="J. Anim. Genet.">
        <title>Acquired interbacterial defense systems protect against interspecies antagonism in the human gut microbiome.</title>
        <authorList>
            <person name="Ross B.D."/>
            <person name="Verster A.J."/>
            <person name="Radey M.C."/>
            <person name="Schmidtke D.T."/>
            <person name="Pope C.E."/>
            <person name="Hoffman L.R."/>
            <person name="Hajjar A."/>
            <person name="Peterson S.B."/>
            <person name="Borenstein E."/>
            <person name="Mougous J."/>
        </authorList>
    </citation>
    <scope>NUCLEOTIDE SEQUENCE [LARGE SCALE GENOMIC DNA]</scope>
    <source>
        <strain evidence="5">3725 D1 iv</strain>
    </source>
</reference>
<evidence type="ECO:0000313" key="3">
    <source>
        <dbReference type="EMBL" id="KAA3952766.1"/>
    </source>
</evidence>
<evidence type="ECO:0000313" key="5">
    <source>
        <dbReference type="Proteomes" id="UP000318823"/>
    </source>
</evidence>
<evidence type="ECO:0000313" key="6">
    <source>
        <dbReference type="Proteomes" id="UP000323717"/>
    </source>
</evidence>